<dbReference type="GO" id="GO:0005576">
    <property type="term" value="C:extracellular region"/>
    <property type="evidence" value="ECO:0007669"/>
    <property type="project" value="UniProtKB-SubCell"/>
</dbReference>
<dbReference type="GO" id="GO:0009251">
    <property type="term" value="P:glucan catabolic process"/>
    <property type="evidence" value="ECO:0007669"/>
    <property type="project" value="TreeGrafter"/>
</dbReference>
<name>A0A9P8GKV1_AURME</name>
<keyword evidence="7" id="KW-0961">Cell wall biogenesis/degradation</keyword>
<evidence type="ECO:0000256" key="3">
    <source>
        <dbReference type="ARBA" id="ARBA00022525"/>
    </source>
</evidence>
<evidence type="ECO:0000256" key="1">
    <source>
        <dbReference type="ARBA" id="ARBA00004613"/>
    </source>
</evidence>
<dbReference type="PANTHER" id="PTHR31297:SF1">
    <property type="entry name" value="GLUCAN 1,3-BETA-GLUCOSIDASE I_II-RELATED"/>
    <property type="match status" value="1"/>
</dbReference>
<feature type="chain" id="PRO_5040337146" description="glucan 1,3-beta-glucosidase" evidence="11">
    <location>
        <begin position="17"/>
        <end position="437"/>
    </location>
</feature>
<dbReference type="AlphaFoldDB" id="A0A9P8GKV1"/>
<comment type="caution">
    <text evidence="13">The sequence shown here is derived from an EMBL/GenBank/DDBJ whole genome shotgun (WGS) entry which is preliminary data.</text>
</comment>
<evidence type="ECO:0000256" key="6">
    <source>
        <dbReference type="ARBA" id="ARBA00023295"/>
    </source>
</evidence>
<dbReference type="EC" id="3.2.1.58" evidence="9"/>
<dbReference type="InterPro" id="IPR017853">
    <property type="entry name" value="GH"/>
</dbReference>
<organism evidence="13 14">
    <name type="scientific">Aureobasidium melanogenum</name>
    <name type="common">Aureobasidium pullulans var. melanogenum</name>
    <dbReference type="NCBI Taxonomy" id="46634"/>
    <lineage>
        <taxon>Eukaryota</taxon>
        <taxon>Fungi</taxon>
        <taxon>Dikarya</taxon>
        <taxon>Ascomycota</taxon>
        <taxon>Pezizomycotina</taxon>
        <taxon>Dothideomycetes</taxon>
        <taxon>Dothideomycetidae</taxon>
        <taxon>Dothideales</taxon>
        <taxon>Saccotheciaceae</taxon>
        <taxon>Aureobasidium</taxon>
    </lineage>
</organism>
<dbReference type="GO" id="GO:0009986">
    <property type="term" value="C:cell surface"/>
    <property type="evidence" value="ECO:0007669"/>
    <property type="project" value="TreeGrafter"/>
</dbReference>
<dbReference type="GO" id="GO:0004338">
    <property type="term" value="F:glucan exo-1,3-beta-glucosidase activity"/>
    <property type="evidence" value="ECO:0007669"/>
    <property type="project" value="UniProtKB-EC"/>
</dbReference>
<dbReference type="GO" id="GO:0071555">
    <property type="term" value="P:cell wall organization"/>
    <property type="evidence" value="ECO:0007669"/>
    <property type="project" value="UniProtKB-KW"/>
</dbReference>
<dbReference type="SUPFAM" id="SSF51445">
    <property type="entry name" value="(Trans)glycosidases"/>
    <property type="match status" value="1"/>
</dbReference>
<keyword evidence="4 11" id="KW-0732">Signal</keyword>
<keyword evidence="3" id="KW-0964">Secreted</keyword>
<dbReference type="InterPro" id="IPR050386">
    <property type="entry name" value="Glycosyl_hydrolase_5"/>
</dbReference>
<evidence type="ECO:0000256" key="5">
    <source>
        <dbReference type="ARBA" id="ARBA00022801"/>
    </source>
</evidence>
<reference evidence="13" key="2">
    <citation type="submission" date="2021-08" db="EMBL/GenBank/DDBJ databases">
        <authorList>
            <person name="Gostincar C."/>
            <person name="Sun X."/>
            <person name="Song Z."/>
            <person name="Gunde-Cimerman N."/>
        </authorList>
    </citation>
    <scope>NUCLEOTIDE SEQUENCE</scope>
    <source>
        <strain evidence="13">EXF-8016</strain>
    </source>
</reference>
<evidence type="ECO:0000256" key="8">
    <source>
        <dbReference type="ARBA" id="ARBA00036824"/>
    </source>
</evidence>
<feature type="domain" description="Glycoside hydrolase family 5" evidence="12">
    <location>
        <begin position="133"/>
        <end position="361"/>
    </location>
</feature>
<evidence type="ECO:0000256" key="9">
    <source>
        <dbReference type="ARBA" id="ARBA00038929"/>
    </source>
</evidence>
<feature type="signal peptide" evidence="11">
    <location>
        <begin position="1"/>
        <end position="16"/>
    </location>
</feature>
<evidence type="ECO:0000256" key="10">
    <source>
        <dbReference type="RuleBase" id="RU361153"/>
    </source>
</evidence>
<evidence type="ECO:0000256" key="7">
    <source>
        <dbReference type="ARBA" id="ARBA00023316"/>
    </source>
</evidence>
<feature type="non-terminal residue" evidence="13">
    <location>
        <position position="437"/>
    </location>
</feature>
<evidence type="ECO:0000313" key="14">
    <source>
        <dbReference type="Proteomes" id="UP000767238"/>
    </source>
</evidence>
<dbReference type="InterPro" id="IPR001547">
    <property type="entry name" value="Glyco_hydro_5"/>
</dbReference>
<evidence type="ECO:0000256" key="2">
    <source>
        <dbReference type="ARBA" id="ARBA00005641"/>
    </source>
</evidence>
<evidence type="ECO:0000259" key="12">
    <source>
        <dbReference type="Pfam" id="PF00150"/>
    </source>
</evidence>
<reference evidence="13" key="1">
    <citation type="journal article" date="2021" name="J Fungi (Basel)">
        <title>Virulence traits and population genomics of the black yeast Aureobasidium melanogenum.</title>
        <authorList>
            <person name="Cernosa A."/>
            <person name="Sun X."/>
            <person name="Gostincar C."/>
            <person name="Fang C."/>
            <person name="Gunde-Cimerman N."/>
            <person name="Song Z."/>
        </authorList>
    </citation>
    <scope>NUCLEOTIDE SEQUENCE</scope>
    <source>
        <strain evidence="13">EXF-8016</strain>
    </source>
</reference>
<keyword evidence="6 10" id="KW-0326">Glycosidase</keyword>
<comment type="catalytic activity">
    <reaction evidence="8">
        <text>Successive hydrolysis of beta-D-glucose units from the non-reducing ends of (1-&gt;3)-beta-D-glucans, releasing alpha-glucose.</text>
        <dbReference type="EC" id="3.2.1.58"/>
    </reaction>
</comment>
<gene>
    <name evidence="13" type="ORF">KCV03_g3533</name>
</gene>
<dbReference type="OrthoDB" id="1887033at2759"/>
<dbReference type="Proteomes" id="UP000767238">
    <property type="component" value="Unassembled WGS sequence"/>
</dbReference>
<keyword evidence="5 10" id="KW-0378">Hydrolase</keyword>
<proteinExistence type="inferred from homology"/>
<comment type="similarity">
    <text evidence="2 10">Belongs to the glycosyl hydrolase 5 (cellulase A) family.</text>
</comment>
<dbReference type="PANTHER" id="PTHR31297">
    <property type="entry name" value="GLUCAN ENDO-1,6-BETA-GLUCOSIDASE B"/>
    <property type="match status" value="1"/>
</dbReference>
<evidence type="ECO:0000256" key="4">
    <source>
        <dbReference type="ARBA" id="ARBA00022729"/>
    </source>
</evidence>
<dbReference type="EMBL" id="JAHFYH010000018">
    <property type="protein sequence ID" value="KAH0224564.1"/>
    <property type="molecule type" value="Genomic_DNA"/>
</dbReference>
<dbReference type="Gene3D" id="3.20.20.80">
    <property type="entry name" value="Glycosidases"/>
    <property type="match status" value="1"/>
</dbReference>
<protein>
    <recommendedName>
        <fullName evidence="9">glucan 1,3-beta-glucosidase</fullName>
        <ecNumber evidence="9">3.2.1.58</ecNumber>
    </recommendedName>
</protein>
<comment type="subcellular location">
    <subcellularLocation>
        <location evidence="1">Secreted</location>
    </subcellularLocation>
</comment>
<dbReference type="Pfam" id="PF00150">
    <property type="entry name" value="Cellulase"/>
    <property type="match status" value="1"/>
</dbReference>
<evidence type="ECO:0000256" key="11">
    <source>
        <dbReference type="SAM" id="SignalP"/>
    </source>
</evidence>
<evidence type="ECO:0000313" key="13">
    <source>
        <dbReference type="EMBL" id="KAH0224564.1"/>
    </source>
</evidence>
<sequence length="437" mass="47839">MKFSQALILAVPLVAALPTVENNAVVKRDASLFDYVETAVGSIINAVNNAISVAQSVTQTQVTYTVPTPSSFESWKTYKANGVNLGGWLVLEKGIDPAFFNNSGAASASDEDSFCKLLGPIKCALALEERYATYFTNSDIDEFASYGVNTLRVPVGYWAFMPALKGDNYYTGSQLAHLSAISQHAITKGMHIIVDLHGLPGGQNGFDNQGKVGPLDWWNNSTNFAHTLDLVNLATNWILAQPNNNHFTLSLINEPLPLGPALFGQTNSSFAYLNKYYNAALTQIRQKTTSLPVMLSDGFSGPQTWDQWWANSTQNIVFDTHIYFFSGGSYSYDAPYAACYLAKSYQVATNPVFIGEWSIQAGKFNMVAGNTRKDFFQAQFAAYQTYLQGSSFWNGKHNGTNVVGDDGSTQKEYWSWEQLASEGIVPKPGADLSAYAC</sequence>
<accession>A0A9P8GKV1</accession>